<protein>
    <submittedName>
        <fullName evidence="1">Enoyl-CoA hydratase/isomerase family protein</fullName>
    </submittedName>
</protein>
<evidence type="ECO:0000313" key="1">
    <source>
        <dbReference type="EMBL" id="BDS15102.1"/>
    </source>
</evidence>
<organism evidence="1 2">
    <name type="scientific">Aureispira anguillae</name>
    <dbReference type="NCBI Taxonomy" id="2864201"/>
    <lineage>
        <taxon>Bacteria</taxon>
        <taxon>Pseudomonadati</taxon>
        <taxon>Bacteroidota</taxon>
        <taxon>Saprospiria</taxon>
        <taxon>Saprospirales</taxon>
        <taxon>Saprospiraceae</taxon>
        <taxon>Aureispira</taxon>
    </lineage>
</organism>
<dbReference type="SUPFAM" id="SSF52096">
    <property type="entry name" value="ClpP/crotonase"/>
    <property type="match status" value="1"/>
</dbReference>
<dbReference type="Proteomes" id="UP001060919">
    <property type="component" value="Chromosome"/>
</dbReference>
<proteinExistence type="predicted"/>
<dbReference type="RefSeq" id="WP_264790285.1">
    <property type="nucleotide sequence ID" value="NZ_AP026867.1"/>
</dbReference>
<accession>A0A916DWR4</accession>
<dbReference type="EMBL" id="AP026867">
    <property type="protein sequence ID" value="BDS15102.1"/>
    <property type="molecule type" value="Genomic_DNA"/>
</dbReference>
<dbReference type="CDD" id="cd06558">
    <property type="entry name" value="crotonase-like"/>
    <property type="match status" value="1"/>
</dbReference>
<dbReference type="KEGG" id="aup:AsAng_0058860"/>
<dbReference type="InterPro" id="IPR001753">
    <property type="entry name" value="Enoyl-CoA_hydra/iso"/>
</dbReference>
<dbReference type="Pfam" id="PF00378">
    <property type="entry name" value="ECH_1"/>
    <property type="match status" value="1"/>
</dbReference>
<dbReference type="AlphaFoldDB" id="A0A916DWR4"/>
<gene>
    <name evidence="1" type="ORF">AsAng_0058860</name>
</gene>
<dbReference type="PANTHER" id="PTHR11941:SF45">
    <property type="entry name" value="ENOYL-COA DELTA ISOMERASE 1, MITOCHONDRIAL"/>
    <property type="match status" value="1"/>
</dbReference>
<dbReference type="PANTHER" id="PTHR11941">
    <property type="entry name" value="ENOYL-COA HYDRATASE-RELATED"/>
    <property type="match status" value="1"/>
</dbReference>
<name>A0A916DWR4_9BACT</name>
<dbReference type="GO" id="GO:0003824">
    <property type="term" value="F:catalytic activity"/>
    <property type="evidence" value="ECO:0007669"/>
    <property type="project" value="UniProtKB-ARBA"/>
</dbReference>
<dbReference type="Gene3D" id="3.90.226.10">
    <property type="entry name" value="2-enoyl-CoA Hydratase, Chain A, domain 1"/>
    <property type="match status" value="1"/>
</dbReference>
<dbReference type="InterPro" id="IPR029045">
    <property type="entry name" value="ClpP/crotonase-like_dom_sf"/>
</dbReference>
<dbReference type="GO" id="GO:0006635">
    <property type="term" value="P:fatty acid beta-oxidation"/>
    <property type="evidence" value="ECO:0007669"/>
    <property type="project" value="TreeGrafter"/>
</dbReference>
<reference evidence="1" key="1">
    <citation type="submission" date="2022-09" db="EMBL/GenBank/DDBJ databases">
        <title>Aureispira anguillicida sp. nov., isolated from Leptocephalus of Japanese eel Anguilla japonica.</title>
        <authorList>
            <person name="Yuasa K."/>
            <person name="Mekata T."/>
            <person name="Ikunari K."/>
        </authorList>
    </citation>
    <scope>NUCLEOTIDE SEQUENCE</scope>
    <source>
        <strain evidence="1">EL160426</strain>
    </source>
</reference>
<keyword evidence="2" id="KW-1185">Reference proteome</keyword>
<sequence>MKTLNISSKGNYLVVQLDRGKANVLNQTMIDELRQLIRETEQDTTIGGIVLTGKPHFFSGGVDLLEVFYYDSEGIRNFWGSFLQLAAEMLAFSKPLVAAITGHSPAGGCILACACDYRVMAIGEKYQIGLNEMAVGIAPRESILHLYAFWIGKRKAYQYLLEGYLMKGPEALELGLVDELVDLDQTLAQAEAKIQQYLKLPPVAFRQTKKALKASLVDQMTRNFETDLELLHTQLMSDESRHIMGQVVQFLASKKK</sequence>
<evidence type="ECO:0000313" key="2">
    <source>
        <dbReference type="Proteomes" id="UP001060919"/>
    </source>
</evidence>